<evidence type="ECO:0000256" key="2">
    <source>
        <dbReference type="SAM" id="MobiDB-lite"/>
    </source>
</evidence>
<dbReference type="Pfam" id="PF24959">
    <property type="entry name" value="FH3_FHOD1-3"/>
    <property type="match status" value="1"/>
</dbReference>
<dbReference type="SUPFAM" id="SSF101447">
    <property type="entry name" value="Formin homology 2 domain (FH2 domain)"/>
    <property type="match status" value="1"/>
</dbReference>
<dbReference type="PANTHER" id="PTHR45920:SF4">
    <property type="entry name" value="FORMIN HOMOLOGY 2 DOMAIN CONTAINING, ISOFORM I"/>
    <property type="match status" value="1"/>
</dbReference>
<dbReference type="InterPro" id="IPR014768">
    <property type="entry name" value="GBD/FH3_dom"/>
</dbReference>
<dbReference type="InterPro" id="IPR015425">
    <property type="entry name" value="FH2_Formin"/>
</dbReference>
<dbReference type="GO" id="GO:0005856">
    <property type="term" value="C:cytoskeleton"/>
    <property type="evidence" value="ECO:0007669"/>
    <property type="project" value="TreeGrafter"/>
</dbReference>
<evidence type="ECO:0000259" key="4">
    <source>
        <dbReference type="PROSITE" id="PS51444"/>
    </source>
</evidence>
<feature type="compositionally biased region" description="Polar residues" evidence="2">
    <location>
        <begin position="452"/>
        <end position="466"/>
    </location>
</feature>
<feature type="domain" description="GBD/FH3" evidence="3">
    <location>
        <begin position="71"/>
        <end position="435"/>
    </location>
</feature>
<dbReference type="Gene3D" id="1.25.10.10">
    <property type="entry name" value="Leucine-rich Repeat Variant"/>
    <property type="match status" value="1"/>
</dbReference>
<feature type="region of interest" description="Disordered" evidence="2">
    <location>
        <begin position="363"/>
        <end position="528"/>
    </location>
</feature>
<feature type="compositionally biased region" description="Polar residues" evidence="2">
    <location>
        <begin position="1173"/>
        <end position="1184"/>
    </location>
</feature>
<evidence type="ECO:0008006" key="7">
    <source>
        <dbReference type="Google" id="ProtNLM"/>
    </source>
</evidence>
<accession>A0A814V4Y7</accession>
<dbReference type="Gene3D" id="1.20.58.2220">
    <property type="entry name" value="Formin, FH2 domain"/>
    <property type="match status" value="1"/>
</dbReference>
<dbReference type="InterPro" id="IPR042201">
    <property type="entry name" value="FH2_Formin_sf"/>
</dbReference>
<dbReference type="InterPro" id="IPR041387">
    <property type="entry name" value="FHOD1_GBD_N"/>
</dbReference>
<feature type="compositionally biased region" description="Polar residues" evidence="2">
    <location>
        <begin position="1192"/>
        <end position="1208"/>
    </location>
</feature>
<dbReference type="SUPFAM" id="SSF48371">
    <property type="entry name" value="ARM repeat"/>
    <property type="match status" value="1"/>
</dbReference>
<dbReference type="EMBL" id="CAJNOL010000739">
    <property type="protein sequence ID" value="CAF1183417.1"/>
    <property type="molecule type" value="Genomic_DNA"/>
</dbReference>
<dbReference type="GO" id="GO:0005737">
    <property type="term" value="C:cytoplasm"/>
    <property type="evidence" value="ECO:0007669"/>
    <property type="project" value="TreeGrafter"/>
</dbReference>
<feature type="region of interest" description="Disordered" evidence="2">
    <location>
        <begin position="1232"/>
        <end position="1263"/>
    </location>
</feature>
<name>A0A814V4Y7_9BILA</name>
<keyword evidence="6" id="KW-1185">Reference proteome</keyword>
<dbReference type="Pfam" id="PF18382">
    <property type="entry name" value="Formin_GBD_N"/>
    <property type="match status" value="1"/>
</dbReference>
<feature type="compositionally biased region" description="Polar residues" evidence="2">
    <location>
        <begin position="14"/>
        <end position="24"/>
    </location>
</feature>
<dbReference type="SMART" id="SM00498">
    <property type="entry name" value="FH2"/>
    <property type="match status" value="1"/>
</dbReference>
<feature type="compositionally biased region" description="Low complexity" evidence="2">
    <location>
        <begin position="1"/>
        <end position="13"/>
    </location>
</feature>
<dbReference type="InterPro" id="IPR056771">
    <property type="entry name" value="FH3_FHOD1-3-like"/>
</dbReference>
<dbReference type="Pfam" id="PF02181">
    <property type="entry name" value="FH2"/>
    <property type="match status" value="1"/>
</dbReference>
<organism evidence="5 6">
    <name type="scientific">Rotaria sordida</name>
    <dbReference type="NCBI Taxonomy" id="392033"/>
    <lineage>
        <taxon>Eukaryota</taxon>
        <taxon>Metazoa</taxon>
        <taxon>Spiralia</taxon>
        <taxon>Gnathifera</taxon>
        <taxon>Rotifera</taxon>
        <taxon>Eurotatoria</taxon>
        <taxon>Bdelloidea</taxon>
        <taxon>Philodinida</taxon>
        <taxon>Philodinidae</taxon>
        <taxon>Rotaria</taxon>
    </lineage>
</organism>
<feature type="region of interest" description="Disordered" evidence="2">
    <location>
        <begin position="662"/>
        <end position="683"/>
    </location>
</feature>
<keyword evidence="1" id="KW-0009">Actin-binding</keyword>
<evidence type="ECO:0000313" key="6">
    <source>
        <dbReference type="Proteomes" id="UP000663870"/>
    </source>
</evidence>
<feature type="region of interest" description="Disordered" evidence="2">
    <location>
        <begin position="1170"/>
        <end position="1211"/>
    </location>
</feature>
<sequence>MSTSSLASSTTNTYNETSGLSGNSSTLQCRIQYLDDTDPFSSVNLPEPARPPSFTFLTSTVLSNQLCSVHKVLNAPHKIADCTLQLCRQDGSRSELGPYLDLDQTLDEQREEIDAFTEGRKWSIVLRTQLSVRVHACIDKLLNSDGRELRRSLFSLKQIFQDDKDLVHEFVNNQGLQCLVKIGGAADQNYQNYILRALGQLMLYVDGMNAVMNQNEVVQWLYSLVESSFRLVVKTSLKLLIVFAEYTETNALLILSAVTKVDRATKRLLWSNAMKILNEMDNSASEVVLLIITLFNTVLAAIPDQDTFYDMTDALEKQGMQRCTQFFLNRKPPEPDLVEQFNIYDTILRHEDGEDDSTIAQSLRRKTRIKSSTSDRHSMRRCSSSSILTPQKKEQEVQDKQIQKVPPPDGSAIRRMQNRWEVETQQREAAAAKAQVPKATSTARTRDRWTTPGETQTPSVDANRSNQQQQQQQQQPLKSPPAVDAFPVPSSRFTRPSVTLDAISPPPTSPRAPDTKVFSRPPLAHQKSITSGSAIEAITRQMSLTSAGGNDATTVNGQPTILVKDAKVTPSTELVGAVTRAKDSLQQATKPPPLILPGIGLSGQLPDALLSKPRSDNDLQWESIVEKILSRKLLVQDLDFEELDERDDINMFMLGGGRPGFPPLPPPMMNGVGPPPPPPMMPGGPPPPPPPPPPMGGMPPPPPPPPPMGGAPPPPPFLPRGMGPPPPPPMAMSNGGLNNAPRPSTKSQTINKSVKTVRLHWREAAPNMMPGVTGTDGSLWQSLDKVTLDTDKLAQLFELKQSDVKIKKSGDVKKEITVLDTKRSNAINIGLTVLPTARTIKAAILKMDSSVINKEGIEKLLTMLPTEEEKNRIIEAQMANTDIPLGNAEQFLLTLASVVELEARLKLWLFKLDFDNIELEIAEPLMDLIKGMKNLKENITFRRILEILLAVGNYLNGVESMGFQLDYLSKVPEVKDTIQKHSLLFHVCNIVVEKYPDTSDLYSEIGQITRCSKVDFDELEIKLTKLESDCRASFDHLRAISKHETPQVKTKLAEFLSDCAERICLLKLIHRRVINRFQKFLIWLGYPPSLIKETKITGFCKILSEFALEYRTTRDRITTQKQKKQNRGERNRTRGKLITEIIPEKSNLLKHALPNDSRTDDEAEFIYQRTNEKLNTSKNQTNNDLSRKTVTDLKQQPKSQTTQSNVSSGLAAAVNASKQETMMPGHRLREKATGNALKKSGVKSPSTLGVKSSANPNETEAFDTSDELLDDLVKNATLTASRDALKQRKTARYGTQRRSLRRTLHLGLNEEERAEVLGAGKN</sequence>
<proteinExistence type="predicted"/>
<comment type="caution">
    <text evidence="5">The sequence shown here is derived from an EMBL/GenBank/DDBJ whole genome shotgun (WGS) entry which is preliminary data.</text>
</comment>
<dbReference type="FunFam" id="1.25.10.10:FF:000056">
    <property type="entry name" value="FH1/FH2 domain-containing protein 3 isoform X1"/>
    <property type="match status" value="1"/>
</dbReference>
<feature type="region of interest" description="Disordered" evidence="2">
    <location>
        <begin position="701"/>
        <end position="752"/>
    </location>
</feature>
<evidence type="ECO:0000256" key="1">
    <source>
        <dbReference type="ARBA" id="ARBA00023203"/>
    </source>
</evidence>
<dbReference type="PROSITE" id="PS51444">
    <property type="entry name" value="FH2"/>
    <property type="match status" value="1"/>
</dbReference>
<protein>
    <recommendedName>
        <fullName evidence="7">FH1/FH2 domain-containing protein 3</fullName>
    </recommendedName>
</protein>
<dbReference type="Proteomes" id="UP000663870">
    <property type="component" value="Unassembled WGS sequence"/>
</dbReference>
<feature type="compositionally biased region" description="Pro residues" evidence="2">
    <location>
        <begin position="701"/>
        <end position="730"/>
    </location>
</feature>
<dbReference type="GO" id="GO:0051015">
    <property type="term" value="F:actin filament binding"/>
    <property type="evidence" value="ECO:0007669"/>
    <property type="project" value="TreeGrafter"/>
</dbReference>
<dbReference type="GO" id="GO:0030866">
    <property type="term" value="P:cortical actin cytoskeleton organization"/>
    <property type="evidence" value="ECO:0007669"/>
    <property type="project" value="TreeGrafter"/>
</dbReference>
<feature type="compositionally biased region" description="Polar residues" evidence="2">
    <location>
        <begin position="735"/>
        <end position="752"/>
    </location>
</feature>
<dbReference type="InterPro" id="IPR011989">
    <property type="entry name" value="ARM-like"/>
</dbReference>
<dbReference type="PANTHER" id="PTHR45920">
    <property type="entry name" value="FORMIN HOMOLOGY 2 DOMAIN CONTAINING, ISOFORM I"/>
    <property type="match status" value="1"/>
</dbReference>
<dbReference type="InterPro" id="IPR016024">
    <property type="entry name" value="ARM-type_fold"/>
</dbReference>
<evidence type="ECO:0000259" key="3">
    <source>
        <dbReference type="PROSITE" id="PS51232"/>
    </source>
</evidence>
<feature type="domain" description="FH2" evidence="4">
    <location>
        <begin position="746"/>
        <end position="1136"/>
    </location>
</feature>
<feature type="compositionally biased region" description="Polar residues" evidence="2">
    <location>
        <begin position="1243"/>
        <end position="1258"/>
    </location>
</feature>
<evidence type="ECO:0000313" key="5">
    <source>
        <dbReference type="EMBL" id="CAF1183417.1"/>
    </source>
</evidence>
<feature type="region of interest" description="Disordered" evidence="2">
    <location>
        <begin position="1117"/>
        <end position="1137"/>
    </location>
</feature>
<dbReference type="PROSITE" id="PS51232">
    <property type="entry name" value="GBD_FH3"/>
    <property type="match status" value="1"/>
</dbReference>
<gene>
    <name evidence="5" type="ORF">JXQ802_LOCUS23474</name>
</gene>
<feature type="compositionally biased region" description="Basic and acidic residues" evidence="2">
    <location>
        <begin position="391"/>
        <end position="402"/>
    </location>
</feature>
<reference evidence="5" key="1">
    <citation type="submission" date="2021-02" db="EMBL/GenBank/DDBJ databases">
        <authorList>
            <person name="Nowell W R."/>
        </authorList>
    </citation>
    <scope>NUCLEOTIDE SEQUENCE</scope>
</reference>
<feature type="region of interest" description="Disordered" evidence="2">
    <location>
        <begin position="1"/>
        <end position="24"/>
    </location>
</feature>